<reference evidence="1" key="2">
    <citation type="journal article" date="2014" name="ISME J.">
        <title>Microbial stratification in low pH oxic and suboxic macroscopic growths along an acid mine drainage.</title>
        <authorList>
            <person name="Mendez-Garcia C."/>
            <person name="Mesa V."/>
            <person name="Sprenger R.R."/>
            <person name="Richter M."/>
            <person name="Diez M.S."/>
            <person name="Solano J."/>
            <person name="Bargiela R."/>
            <person name="Golyshina O.V."/>
            <person name="Manteca A."/>
            <person name="Ramos J.L."/>
            <person name="Gallego J.R."/>
            <person name="Llorente I."/>
            <person name="Martins Dos Santos V.A."/>
            <person name="Jensen O.N."/>
            <person name="Pelaez A.I."/>
            <person name="Sanchez J."/>
            <person name="Ferrer M."/>
        </authorList>
    </citation>
    <scope>NUCLEOTIDE SEQUENCE</scope>
</reference>
<organism evidence="1">
    <name type="scientific">mine drainage metagenome</name>
    <dbReference type="NCBI Taxonomy" id="410659"/>
    <lineage>
        <taxon>unclassified sequences</taxon>
        <taxon>metagenomes</taxon>
        <taxon>ecological metagenomes</taxon>
    </lineage>
</organism>
<comment type="caution">
    <text evidence="1">The sequence shown here is derived from an EMBL/GenBank/DDBJ whole genome shotgun (WGS) entry which is preliminary data.</text>
</comment>
<name>T1B0E5_9ZZZZ</name>
<sequence length="98" mass="10461">MMGGPGGPPPDLANAEIVDYQPLEGDGKLRLKLKDGSIIEVRLEIMNILRAGNDANTGLPTYIVQSAPLVRLVECPKELRKTPLRPGAKEGKSIPGFG</sequence>
<reference evidence="1" key="1">
    <citation type="submission" date="2013-08" db="EMBL/GenBank/DDBJ databases">
        <authorList>
            <person name="Mendez C."/>
            <person name="Richter M."/>
            <person name="Ferrer M."/>
            <person name="Sanchez J."/>
        </authorList>
    </citation>
    <scope>NUCLEOTIDE SEQUENCE</scope>
</reference>
<gene>
    <name evidence="1" type="ORF">B1B_12654</name>
</gene>
<dbReference type="EMBL" id="AUZY01008302">
    <property type="protein sequence ID" value="EQD46369.1"/>
    <property type="molecule type" value="Genomic_DNA"/>
</dbReference>
<accession>T1B0E5</accession>
<proteinExistence type="predicted"/>
<dbReference type="AlphaFoldDB" id="T1B0E5"/>
<protein>
    <submittedName>
        <fullName evidence="1">Uncharacterized protein</fullName>
    </submittedName>
</protein>
<evidence type="ECO:0000313" key="1">
    <source>
        <dbReference type="EMBL" id="EQD46369.1"/>
    </source>
</evidence>